<evidence type="ECO:0000259" key="6">
    <source>
        <dbReference type="Pfam" id="PF01490"/>
    </source>
</evidence>
<keyword evidence="4 5" id="KW-0472">Membrane</keyword>
<gene>
    <name evidence="7" type="ORF">BaRGS_00012375</name>
</gene>
<evidence type="ECO:0000256" key="3">
    <source>
        <dbReference type="ARBA" id="ARBA00022989"/>
    </source>
</evidence>
<organism evidence="7 8">
    <name type="scientific">Batillaria attramentaria</name>
    <dbReference type="NCBI Taxonomy" id="370345"/>
    <lineage>
        <taxon>Eukaryota</taxon>
        <taxon>Metazoa</taxon>
        <taxon>Spiralia</taxon>
        <taxon>Lophotrochozoa</taxon>
        <taxon>Mollusca</taxon>
        <taxon>Gastropoda</taxon>
        <taxon>Caenogastropoda</taxon>
        <taxon>Sorbeoconcha</taxon>
        <taxon>Cerithioidea</taxon>
        <taxon>Batillariidae</taxon>
        <taxon>Batillaria</taxon>
    </lineage>
</organism>
<protein>
    <recommendedName>
        <fullName evidence="6">Amino acid transporter transmembrane domain-containing protein</fullName>
    </recommendedName>
</protein>
<dbReference type="GO" id="GO:0016020">
    <property type="term" value="C:membrane"/>
    <property type="evidence" value="ECO:0007669"/>
    <property type="project" value="UniProtKB-SubCell"/>
</dbReference>
<feature type="transmembrane region" description="Helical" evidence="5">
    <location>
        <begin position="42"/>
        <end position="64"/>
    </location>
</feature>
<evidence type="ECO:0000256" key="5">
    <source>
        <dbReference type="SAM" id="Phobius"/>
    </source>
</evidence>
<reference evidence="7 8" key="1">
    <citation type="journal article" date="2023" name="Sci. Data">
        <title>Genome assembly of the Korean intertidal mud-creeper Batillaria attramentaria.</title>
        <authorList>
            <person name="Patra A.K."/>
            <person name="Ho P.T."/>
            <person name="Jun S."/>
            <person name="Lee S.J."/>
            <person name="Kim Y."/>
            <person name="Won Y.J."/>
        </authorList>
    </citation>
    <scope>NUCLEOTIDE SEQUENCE [LARGE SCALE GENOMIC DNA]</scope>
    <source>
        <strain evidence="7">Wonlab-2016</strain>
    </source>
</reference>
<evidence type="ECO:0000313" key="7">
    <source>
        <dbReference type="EMBL" id="KAK7496453.1"/>
    </source>
</evidence>
<dbReference type="InterPro" id="IPR013057">
    <property type="entry name" value="AA_transpt_TM"/>
</dbReference>
<name>A0ABD0LB29_9CAEN</name>
<feature type="transmembrane region" description="Helical" evidence="5">
    <location>
        <begin position="137"/>
        <end position="158"/>
    </location>
</feature>
<accession>A0ABD0LB29</accession>
<comment type="caution">
    <text evidence="7">The sequence shown here is derived from an EMBL/GenBank/DDBJ whole genome shotgun (WGS) entry which is preliminary data.</text>
</comment>
<feature type="domain" description="Amino acid transporter transmembrane" evidence="6">
    <location>
        <begin position="16"/>
        <end position="70"/>
    </location>
</feature>
<feature type="transmembrane region" description="Helical" evidence="5">
    <location>
        <begin position="234"/>
        <end position="257"/>
    </location>
</feature>
<dbReference type="EMBL" id="JACVVK020000067">
    <property type="protein sequence ID" value="KAK7496453.1"/>
    <property type="molecule type" value="Genomic_DNA"/>
</dbReference>
<keyword evidence="2 5" id="KW-0812">Transmembrane</keyword>
<feature type="transmembrane region" description="Helical" evidence="5">
    <location>
        <begin position="17"/>
        <end position="36"/>
    </location>
</feature>
<dbReference type="Pfam" id="PF01490">
    <property type="entry name" value="Aa_trans"/>
    <property type="match status" value="2"/>
</dbReference>
<dbReference type="AlphaFoldDB" id="A0ABD0LB29"/>
<feature type="transmembrane region" description="Helical" evidence="5">
    <location>
        <begin position="413"/>
        <end position="431"/>
    </location>
</feature>
<evidence type="ECO:0000256" key="1">
    <source>
        <dbReference type="ARBA" id="ARBA00004141"/>
    </source>
</evidence>
<feature type="transmembrane region" description="Helical" evidence="5">
    <location>
        <begin position="312"/>
        <end position="335"/>
    </location>
</feature>
<dbReference type="Proteomes" id="UP001519460">
    <property type="component" value="Unassembled WGS sequence"/>
</dbReference>
<keyword evidence="8" id="KW-1185">Reference proteome</keyword>
<evidence type="ECO:0000256" key="4">
    <source>
        <dbReference type="ARBA" id="ARBA00023136"/>
    </source>
</evidence>
<evidence type="ECO:0000256" key="2">
    <source>
        <dbReference type="ARBA" id="ARBA00022692"/>
    </source>
</evidence>
<sequence>MAGGGPAGPGSKHPVKIFANIFIAFIGAGVLGLPYAFKEAGILEGIFIMTFVAVISAKAMLLIVDCKYKILGRNVKGISPGMTLDIDSEENDGLVSGEPTSRPRDFLQEEGDLMIRSSDLTYGDVGYHALGHTGRMLVDLAIVISQTGFCCAYIIFITENLSDYIVGVKLWQWLFILLPPLYLLTLLRHLSSLALSSLLAQMSNLMAFGVVFWFDFEHLFKITMHPKEMSLKGFPFFMAIAIYCYEGAGMILALEASMAEEIRHKFKKYFTTAMFVVTSLYITFGACGYLSFGPDTKAIITLNLPKGLGLDFSMLVKSCLCLGIFFTYPVMLFPVNRILETYFLQDGGKTVWKGNLVRFVLVLTTGVVVQAIPNFANLMALVGASCCTLLAFILPGLFHMNIFKDSLTRSQKMLDWCLIFVGIFGTIIGVLDALKRLSEDPSAVDEVHTVVVPTTVENITAAAASNISHIIAPSHVTPAPNLALSLINNSVAGGVISHGGPVTAAPSVFTTTLLNASTLGLNKTAAKVVGKLLNRTPT</sequence>
<keyword evidence="3 5" id="KW-1133">Transmembrane helix</keyword>
<dbReference type="PANTHER" id="PTHR22950">
    <property type="entry name" value="AMINO ACID TRANSPORTER"/>
    <property type="match status" value="1"/>
</dbReference>
<feature type="transmembrane region" description="Helical" evidence="5">
    <location>
        <begin position="170"/>
        <end position="187"/>
    </location>
</feature>
<evidence type="ECO:0000313" key="8">
    <source>
        <dbReference type="Proteomes" id="UP001519460"/>
    </source>
</evidence>
<comment type="subcellular location">
    <subcellularLocation>
        <location evidence="1">Membrane</location>
        <topology evidence="1">Multi-pass membrane protein</topology>
    </subcellularLocation>
</comment>
<feature type="transmembrane region" description="Helical" evidence="5">
    <location>
        <begin position="378"/>
        <end position="401"/>
    </location>
</feature>
<feature type="domain" description="Amino acid transporter transmembrane" evidence="6">
    <location>
        <begin position="120"/>
        <end position="430"/>
    </location>
</feature>
<feature type="transmembrane region" description="Helical" evidence="5">
    <location>
        <begin position="269"/>
        <end position="292"/>
    </location>
</feature>
<feature type="transmembrane region" description="Helical" evidence="5">
    <location>
        <begin position="356"/>
        <end position="372"/>
    </location>
</feature>
<feature type="transmembrane region" description="Helical" evidence="5">
    <location>
        <begin position="194"/>
        <end position="214"/>
    </location>
</feature>
<proteinExistence type="predicted"/>
<dbReference type="PANTHER" id="PTHR22950:SF677">
    <property type="entry name" value="AMINO ACID TRANSPORTER TRANSMEMBRANE DOMAIN-CONTAINING PROTEIN"/>
    <property type="match status" value="1"/>
</dbReference>